<name>A0ACB8RPG8_9AGAM</name>
<protein>
    <submittedName>
        <fullName evidence="1">Uncharacterized protein</fullName>
    </submittedName>
</protein>
<organism evidence="1 2">
    <name type="scientific">Auriscalpium vulgare</name>
    <dbReference type="NCBI Taxonomy" id="40419"/>
    <lineage>
        <taxon>Eukaryota</taxon>
        <taxon>Fungi</taxon>
        <taxon>Dikarya</taxon>
        <taxon>Basidiomycota</taxon>
        <taxon>Agaricomycotina</taxon>
        <taxon>Agaricomycetes</taxon>
        <taxon>Russulales</taxon>
        <taxon>Auriscalpiaceae</taxon>
        <taxon>Auriscalpium</taxon>
    </lineage>
</organism>
<reference evidence="1" key="1">
    <citation type="submission" date="2021-02" db="EMBL/GenBank/DDBJ databases">
        <authorList>
            <consortium name="DOE Joint Genome Institute"/>
            <person name="Ahrendt S."/>
            <person name="Looney B.P."/>
            <person name="Miyauchi S."/>
            <person name="Morin E."/>
            <person name="Drula E."/>
            <person name="Courty P.E."/>
            <person name="Chicoki N."/>
            <person name="Fauchery L."/>
            <person name="Kohler A."/>
            <person name="Kuo A."/>
            <person name="Labutti K."/>
            <person name="Pangilinan J."/>
            <person name="Lipzen A."/>
            <person name="Riley R."/>
            <person name="Andreopoulos W."/>
            <person name="He G."/>
            <person name="Johnson J."/>
            <person name="Barry K.W."/>
            <person name="Grigoriev I.V."/>
            <person name="Nagy L."/>
            <person name="Hibbett D."/>
            <person name="Henrissat B."/>
            <person name="Matheny P.B."/>
            <person name="Labbe J."/>
            <person name="Martin F."/>
        </authorList>
    </citation>
    <scope>NUCLEOTIDE SEQUENCE</scope>
    <source>
        <strain evidence="1">FP105234-sp</strain>
    </source>
</reference>
<sequence>MSNSSAPLPTVTVNVTIGDRTTIEEHEFESDRETEYESEYDSDDTVDDATADSPRNEAQAVDLARNETNDPLKGMANAVQMVQETRAITRDLCERVRILCEREYEKMARKLAEENRAATDEGRLHSADQLSEWREKLDQLQGGLQE</sequence>
<proteinExistence type="predicted"/>
<accession>A0ACB8RPG8</accession>
<keyword evidence="2" id="KW-1185">Reference proteome</keyword>
<dbReference type="Proteomes" id="UP000814033">
    <property type="component" value="Unassembled WGS sequence"/>
</dbReference>
<reference evidence="1" key="2">
    <citation type="journal article" date="2022" name="New Phytol.">
        <title>Evolutionary transition to the ectomycorrhizal habit in the genomes of a hyperdiverse lineage of mushroom-forming fungi.</title>
        <authorList>
            <person name="Looney B."/>
            <person name="Miyauchi S."/>
            <person name="Morin E."/>
            <person name="Drula E."/>
            <person name="Courty P.E."/>
            <person name="Kohler A."/>
            <person name="Kuo A."/>
            <person name="LaButti K."/>
            <person name="Pangilinan J."/>
            <person name="Lipzen A."/>
            <person name="Riley R."/>
            <person name="Andreopoulos W."/>
            <person name="He G."/>
            <person name="Johnson J."/>
            <person name="Nolan M."/>
            <person name="Tritt A."/>
            <person name="Barry K.W."/>
            <person name="Grigoriev I.V."/>
            <person name="Nagy L.G."/>
            <person name="Hibbett D."/>
            <person name="Henrissat B."/>
            <person name="Matheny P.B."/>
            <person name="Labbe J."/>
            <person name="Martin F.M."/>
        </authorList>
    </citation>
    <scope>NUCLEOTIDE SEQUENCE</scope>
    <source>
        <strain evidence="1">FP105234-sp</strain>
    </source>
</reference>
<gene>
    <name evidence="1" type="ORF">FA95DRAFT_1560679</name>
</gene>
<comment type="caution">
    <text evidence="1">The sequence shown here is derived from an EMBL/GenBank/DDBJ whole genome shotgun (WGS) entry which is preliminary data.</text>
</comment>
<evidence type="ECO:0000313" key="1">
    <source>
        <dbReference type="EMBL" id="KAI0045899.1"/>
    </source>
</evidence>
<evidence type="ECO:0000313" key="2">
    <source>
        <dbReference type="Proteomes" id="UP000814033"/>
    </source>
</evidence>
<dbReference type="EMBL" id="MU275939">
    <property type="protein sequence ID" value="KAI0045899.1"/>
    <property type="molecule type" value="Genomic_DNA"/>
</dbReference>